<gene>
    <name evidence="6" type="ORF">HMPREF1536_00849</name>
</gene>
<comment type="caution">
    <text evidence="6">The sequence shown here is derived from an EMBL/GenBank/DDBJ whole genome shotgun (WGS) entry which is preliminary data.</text>
</comment>
<dbReference type="InterPro" id="IPR013785">
    <property type="entry name" value="Aldolase_TIM"/>
</dbReference>
<dbReference type="AlphaFoldDB" id="A0A0F5JNB3"/>
<dbReference type="GO" id="GO:0004557">
    <property type="term" value="F:alpha-galactosidase activity"/>
    <property type="evidence" value="ECO:0007669"/>
    <property type="project" value="InterPro"/>
</dbReference>
<evidence type="ECO:0000256" key="3">
    <source>
        <dbReference type="ARBA" id="ARBA00023295"/>
    </source>
</evidence>
<dbReference type="RefSeq" id="WP_044191715.1">
    <property type="nucleotide sequence ID" value="NZ_AUAE01000011.1"/>
</dbReference>
<keyword evidence="7" id="KW-1185">Reference proteome</keyword>
<feature type="domain" description="Glycoside hydrolase family 31 TIM barrel" evidence="5">
    <location>
        <begin position="292"/>
        <end position="467"/>
    </location>
</feature>
<dbReference type="Gene3D" id="3.20.20.70">
    <property type="entry name" value="Aldolase class I"/>
    <property type="match status" value="1"/>
</dbReference>
<keyword evidence="2 4" id="KW-0378">Hydrolase</keyword>
<accession>A0A0F5JNB3</accession>
<evidence type="ECO:0000313" key="7">
    <source>
        <dbReference type="Proteomes" id="UP000033035"/>
    </source>
</evidence>
<dbReference type="EMBL" id="AQHW01000005">
    <property type="protein sequence ID" value="KKB59306.1"/>
    <property type="molecule type" value="Genomic_DNA"/>
</dbReference>
<evidence type="ECO:0000259" key="5">
    <source>
        <dbReference type="Pfam" id="PF01055"/>
    </source>
</evidence>
<protein>
    <recommendedName>
        <fullName evidence="5">Glycoside hydrolase family 31 TIM barrel domain-containing protein</fullName>
    </recommendedName>
</protein>
<dbReference type="PANTHER" id="PTHR43053:SF3">
    <property type="entry name" value="ALPHA-GALACTOSIDASE C-RELATED"/>
    <property type="match status" value="1"/>
</dbReference>
<evidence type="ECO:0000256" key="1">
    <source>
        <dbReference type="ARBA" id="ARBA00007806"/>
    </source>
</evidence>
<evidence type="ECO:0000313" key="6">
    <source>
        <dbReference type="EMBL" id="KKB59306.1"/>
    </source>
</evidence>
<reference evidence="6 7" key="1">
    <citation type="submission" date="2013-04" db="EMBL/GenBank/DDBJ databases">
        <title>The Genome Sequence of Parabacteroides gordonii DSM 23371.</title>
        <authorList>
            <consortium name="The Broad Institute Genomics Platform"/>
            <person name="Earl A."/>
            <person name="Ward D."/>
            <person name="Feldgarden M."/>
            <person name="Gevers D."/>
            <person name="Martens E."/>
            <person name="Sakamoto M."/>
            <person name="Benno Y."/>
            <person name="Suzuki N."/>
            <person name="Matsunaga N."/>
            <person name="Koshihara K."/>
            <person name="Seki M."/>
            <person name="Komiya H."/>
            <person name="Walker B."/>
            <person name="Young S."/>
            <person name="Zeng Q."/>
            <person name="Gargeya S."/>
            <person name="Fitzgerald M."/>
            <person name="Haas B."/>
            <person name="Abouelleil A."/>
            <person name="Allen A.W."/>
            <person name="Alvarado L."/>
            <person name="Arachchi H.M."/>
            <person name="Berlin A.M."/>
            <person name="Chapman S.B."/>
            <person name="Gainer-Dewar J."/>
            <person name="Goldberg J."/>
            <person name="Griggs A."/>
            <person name="Gujja S."/>
            <person name="Hansen M."/>
            <person name="Howarth C."/>
            <person name="Imamovic A."/>
            <person name="Ireland A."/>
            <person name="Larimer J."/>
            <person name="McCowan C."/>
            <person name="Murphy C."/>
            <person name="Pearson M."/>
            <person name="Poon T.W."/>
            <person name="Priest M."/>
            <person name="Roberts A."/>
            <person name="Saif S."/>
            <person name="Shea T."/>
            <person name="Sisk P."/>
            <person name="Sykes S."/>
            <person name="Wortman J."/>
            <person name="Nusbaum C."/>
            <person name="Birren B."/>
        </authorList>
    </citation>
    <scope>NUCLEOTIDE SEQUENCE [LARGE SCALE GENOMIC DNA]</scope>
    <source>
        <strain evidence="6 7">MS-1</strain>
    </source>
</reference>
<dbReference type="SUPFAM" id="SSF51445">
    <property type="entry name" value="(Trans)glycosidases"/>
    <property type="match status" value="1"/>
</dbReference>
<evidence type="ECO:0000256" key="4">
    <source>
        <dbReference type="RuleBase" id="RU361185"/>
    </source>
</evidence>
<sequence>MKEQRSIISLLLLIVLCTGCSKGIIIKNGDLQLEIDEMMRARLTSLNNSTSSFHNNFIESDALIATEFTASLFKLTNVSEFKEGNTSGYSLTGTYNKGGFCIEKHQKITIPENLEKILLIETYYINRGSKDITVNGWKMNELHIDVADTSVWSFQPTSTSRRMDWILEVKPGYYKKNFLGMNDSDYGGGIPMIDLWRRDGGIVTGLTEKTLKMISMPVQWLTHDNHASIALTYESKEGREILAAGDTLRTYNSFIGIHTGDFYEPLDRFSRYMETQGIVFPKPEPEAYEAVWCAWGYERTFTIEEIIGTLPKVKELGFKWVDVDDGFQIAEGDWETNSRFPGGDKDMRQITDAIHQYGMKAKLWWAPLAADPGTKVLQENPGIKLKTQWGSPQYITWWDSYYLSPINPITEKYTNNLLERFIVTWNFDGLKLDGQHMNCCLPDYNRTSKLEYPEQSSELMPTYFQNIYEKARTYKPNAVVQFCPCGCAINYFMIPFMNQAVSSDPTSSWQIRHKAKTYRAISDKLAYYADHVELSDNGNDFGTQIGIGGVIGSKFTYPKDNPNVRKSYVLTPEKEKLYKKWVSIYNDKMISTGNYINLYDIAYDKPETHVINKDGKMYYAFYADQWNGEPIELRGLEKRKYTVCEYTSDEKKTYEIDGENPVITPYFTRNYLIEVY</sequence>
<dbReference type="InterPro" id="IPR002252">
    <property type="entry name" value="Glyco_hydro_36"/>
</dbReference>
<name>A0A0F5JNB3_9BACT</name>
<proteinExistence type="inferred from homology"/>
<evidence type="ECO:0000256" key="2">
    <source>
        <dbReference type="ARBA" id="ARBA00022801"/>
    </source>
</evidence>
<dbReference type="InterPro" id="IPR050985">
    <property type="entry name" value="Alpha-glycosidase_related"/>
</dbReference>
<dbReference type="HOGENOM" id="CLU_404246_0_0_10"/>
<dbReference type="STRING" id="1203610.HMPREF1536_00849"/>
<dbReference type="Proteomes" id="UP000033035">
    <property type="component" value="Unassembled WGS sequence"/>
</dbReference>
<dbReference type="PANTHER" id="PTHR43053">
    <property type="entry name" value="GLYCOSIDASE FAMILY 31"/>
    <property type="match status" value="1"/>
</dbReference>
<dbReference type="PATRIC" id="fig|1203610.3.peg.874"/>
<comment type="similarity">
    <text evidence="1 4">Belongs to the glycosyl hydrolase 31 family.</text>
</comment>
<dbReference type="GO" id="GO:0016052">
    <property type="term" value="P:carbohydrate catabolic process"/>
    <property type="evidence" value="ECO:0007669"/>
    <property type="project" value="InterPro"/>
</dbReference>
<organism evidence="6 7">
    <name type="scientific">Parabacteroides gordonii MS-1 = DSM 23371</name>
    <dbReference type="NCBI Taxonomy" id="1203610"/>
    <lineage>
        <taxon>Bacteria</taxon>
        <taxon>Pseudomonadati</taxon>
        <taxon>Bacteroidota</taxon>
        <taxon>Bacteroidia</taxon>
        <taxon>Bacteroidales</taxon>
        <taxon>Tannerellaceae</taxon>
        <taxon>Parabacteroides</taxon>
    </lineage>
</organism>
<dbReference type="InterPro" id="IPR000322">
    <property type="entry name" value="Glyco_hydro_31_TIM"/>
</dbReference>
<dbReference type="CDD" id="cd14791">
    <property type="entry name" value="GH36"/>
    <property type="match status" value="1"/>
</dbReference>
<dbReference type="Pfam" id="PF01055">
    <property type="entry name" value="Glyco_hydro_31_2nd"/>
    <property type="match status" value="1"/>
</dbReference>
<keyword evidence="3 4" id="KW-0326">Glycosidase</keyword>
<dbReference type="InterPro" id="IPR017853">
    <property type="entry name" value="GH"/>
</dbReference>